<name>A0ABM9B9Z9_9BACL</name>
<sequence length="215" mass="24183">MRLLVAQPKHEPHLEHLLKEMSRQDFFDAVLYPEGYVADEASVKTLCEVAKTYKKLIITGYRNSNNKDRALMILPSGDIILERAKSPMDELLCRPSVAEADGLSIGYLLCVELLQGYVGLEGQAESLDFIAHPIGVGMFSEEQFELWIEEATRIAVKYNTMIIGTSHADGSYRNCGISIPISYWIDSTGQPIYISRNDTRSRIINLVTRQVNVLD</sequence>
<protein>
    <recommendedName>
        <fullName evidence="3">CN hydrolase domain-containing protein</fullName>
    </recommendedName>
</protein>
<evidence type="ECO:0000313" key="1">
    <source>
        <dbReference type="EMBL" id="CAH1055201.1"/>
    </source>
</evidence>
<comment type="caution">
    <text evidence="1">The sequence shown here is derived from an EMBL/GenBank/DDBJ whole genome shotgun (WGS) entry which is preliminary data.</text>
</comment>
<keyword evidence="2" id="KW-1185">Reference proteome</keyword>
<dbReference type="SUPFAM" id="SSF56317">
    <property type="entry name" value="Carbon-nitrogen hydrolase"/>
    <property type="match status" value="1"/>
</dbReference>
<reference evidence="1" key="1">
    <citation type="submission" date="2021-12" db="EMBL/GenBank/DDBJ databases">
        <authorList>
            <person name="Criscuolo A."/>
        </authorList>
    </citation>
    <scope>NUCLEOTIDE SEQUENCE</scope>
    <source>
        <strain evidence="1">CIP111894</strain>
    </source>
</reference>
<organism evidence="1 2">
    <name type="scientific">Paenibacillus pseudetheri</name>
    <dbReference type="NCBI Taxonomy" id="2897682"/>
    <lineage>
        <taxon>Bacteria</taxon>
        <taxon>Bacillati</taxon>
        <taxon>Bacillota</taxon>
        <taxon>Bacilli</taxon>
        <taxon>Bacillales</taxon>
        <taxon>Paenibacillaceae</taxon>
        <taxon>Paenibacillus</taxon>
    </lineage>
</organism>
<proteinExistence type="predicted"/>
<evidence type="ECO:0008006" key="3">
    <source>
        <dbReference type="Google" id="ProtNLM"/>
    </source>
</evidence>
<gene>
    <name evidence="1" type="ORF">PAECIP111894_01351</name>
</gene>
<dbReference type="InterPro" id="IPR036526">
    <property type="entry name" value="C-N_Hydrolase_sf"/>
</dbReference>
<dbReference type="Proteomes" id="UP000838749">
    <property type="component" value="Unassembled WGS sequence"/>
</dbReference>
<dbReference type="RefSeq" id="WP_234532451.1">
    <property type="nucleotide sequence ID" value="NZ_CAKMAB010000005.1"/>
</dbReference>
<dbReference type="EMBL" id="CAKMAB010000005">
    <property type="protein sequence ID" value="CAH1055201.1"/>
    <property type="molecule type" value="Genomic_DNA"/>
</dbReference>
<accession>A0ABM9B9Z9</accession>
<evidence type="ECO:0000313" key="2">
    <source>
        <dbReference type="Proteomes" id="UP000838749"/>
    </source>
</evidence>